<dbReference type="InterPro" id="IPR018383">
    <property type="entry name" value="UPF0324_pro"/>
</dbReference>
<name>A0A0R1RPG9_9LACO</name>
<comment type="subcellular location">
    <subcellularLocation>
        <location evidence="1">Cell membrane</location>
        <topology evidence="1">Multi-pass membrane protein</topology>
    </subcellularLocation>
</comment>
<feature type="transmembrane region" description="Helical" evidence="7">
    <location>
        <begin position="259"/>
        <end position="278"/>
    </location>
</feature>
<dbReference type="STRING" id="1423778.FC70_GL000604"/>
<evidence type="ECO:0000256" key="2">
    <source>
        <dbReference type="ARBA" id="ARBA00007977"/>
    </source>
</evidence>
<reference evidence="8 9" key="1">
    <citation type="journal article" date="2015" name="Genome Announc.">
        <title>Expanding the biotechnology potential of lactobacilli through comparative genomics of 213 strains and associated genera.</title>
        <authorList>
            <person name="Sun Z."/>
            <person name="Harris H.M."/>
            <person name="McCann A."/>
            <person name="Guo C."/>
            <person name="Argimon S."/>
            <person name="Zhang W."/>
            <person name="Yang X."/>
            <person name="Jeffery I.B."/>
            <person name="Cooney J.C."/>
            <person name="Kagawa T.F."/>
            <person name="Liu W."/>
            <person name="Song Y."/>
            <person name="Salvetti E."/>
            <person name="Wrobel A."/>
            <person name="Rasinkangas P."/>
            <person name="Parkhill J."/>
            <person name="Rea M.C."/>
            <person name="O'Sullivan O."/>
            <person name="Ritari J."/>
            <person name="Douillard F.P."/>
            <person name="Paul Ross R."/>
            <person name="Yang R."/>
            <person name="Briner A.E."/>
            <person name="Felis G.E."/>
            <person name="de Vos W.M."/>
            <person name="Barrangou R."/>
            <person name="Klaenhammer T.R."/>
            <person name="Caufield P.W."/>
            <person name="Cui Y."/>
            <person name="Zhang H."/>
            <person name="O'Toole P.W."/>
        </authorList>
    </citation>
    <scope>NUCLEOTIDE SEQUENCE [LARGE SCALE GENOMIC DNA]</scope>
    <source>
        <strain evidence="8 9">DSM 15707</strain>
    </source>
</reference>
<evidence type="ECO:0000256" key="5">
    <source>
        <dbReference type="ARBA" id="ARBA00022989"/>
    </source>
</evidence>
<comment type="caution">
    <text evidence="8">The sequence shown here is derived from an EMBL/GenBank/DDBJ whole genome shotgun (WGS) entry which is preliminary data.</text>
</comment>
<protein>
    <recommendedName>
        <fullName evidence="10">Sulfate exporter family transporter</fullName>
    </recommendedName>
</protein>
<dbReference type="AlphaFoldDB" id="A0A0R1RPG9"/>
<sequence length="343" mass="37382">MGSMNKLFSYDTWNKIREVLPGLILSVLVAIVAKIMGTYLPELGGATIAILLGIVLGNVYFKQGFLAKGTKFSESRLLEYSVVLLGFTVTFQTLGKVGINGIFYIILMMCTVIFTAYFVGKKLGFSEQMALMMAGGNAVCGSSAIGAIAPVIHAKEDEKGQIITLVNLQGTVMMLTLPFLGIALFGSDLLSKSALLGGTLQSVGQVVAGASLINAETVQYAMLFKITRIIFLVFVVYFFGRRIQKQSPKTVANDKQKKFFVPWYVLAFLVFCILNSFVDLPSFLDTAAHGISTWFETTALAAIGLRLDFRRFIKEGPKFLIYGLSVGVVQTVAALIFITLLHI</sequence>
<keyword evidence="4 7" id="KW-0812">Transmembrane</keyword>
<proteinExistence type="inferred from homology"/>
<feature type="transmembrane region" description="Helical" evidence="7">
    <location>
        <begin position="101"/>
        <end position="119"/>
    </location>
</feature>
<feature type="transmembrane region" description="Helical" evidence="7">
    <location>
        <begin position="164"/>
        <end position="186"/>
    </location>
</feature>
<dbReference type="GO" id="GO:0005886">
    <property type="term" value="C:plasma membrane"/>
    <property type="evidence" value="ECO:0007669"/>
    <property type="project" value="UniProtKB-SubCell"/>
</dbReference>
<evidence type="ECO:0000256" key="7">
    <source>
        <dbReference type="SAM" id="Phobius"/>
    </source>
</evidence>
<keyword evidence="3" id="KW-1003">Cell membrane</keyword>
<feature type="transmembrane region" description="Helical" evidence="7">
    <location>
        <begin position="131"/>
        <end position="152"/>
    </location>
</feature>
<evidence type="ECO:0000313" key="9">
    <source>
        <dbReference type="Proteomes" id="UP000051697"/>
    </source>
</evidence>
<evidence type="ECO:0000313" key="8">
    <source>
        <dbReference type="EMBL" id="KRL56018.1"/>
    </source>
</evidence>
<feature type="transmembrane region" description="Helical" evidence="7">
    <location>
        <begin position="319"/>
        <end position="341"/>
    </location>
</feature>
<comment type="similarity">
    <text evidence="2">Belongs to the UPF0324 family.</text>
</comment>
<dbReference type="PANTHER" id="PTHR30106">
    <property type="entry name" value="INNER MEMBRANE PROTEIN YEIH-RELATED"/>
    <property type="match status" value="1"/>
</dbReference>
<evidence type="ECO:0000256" key="6">
    <source>
        <dbReference type="ARBA" id="ARBA00023136"/>
    </source>
</evidence>
<accession>A0A0R1RPG9</accession>
<evidence type="ECO:0000256" key="4">
    <source>
        <dbReference type="ARBA" id="ARBA00022692"/>
    </source>
</evidence>
<dbReference type="PATRIC" id="fig|1423778.4.peg.631"/>
<feature type="transmembrane region" description="Helical" evidence="7">
    <location>
        <begin position="219"/>
        <end position="239"/>
    </location>
</feature>
<evidence type="ECO:0000256" key="1">
    <source>
        <dbReference type="ARBA" id="ARBA00004651"/>
    </source>
</evidence>
<feature type="transmembrane region" description="Helical" evidence="7">
    <location>
        <begin position="20"/>
        <end position="37"/>
    </location>
</feature>
<gene>
    <name evidence="8" type="ORF">FC70_GL000604</name>
</gene>
<evidence type="ECO:0008006" key="10">
    <source>
        <dbReference type="Google" id="ProtNLM"/>
    </source>
</evidence>
<dbReference type="EMBL" id="AZFE01000030">
    <property type="protein sequence ID" value="KRL56018.1"/>
    <property type="molecule type" value="Genomic_DNA"/>
</dbReference>
<keyword evidence="6 7" id="KW-0472">Membrane</keyword>
<feature type="transmembrane region" description="Helical" evidence="7">
    <location>
        <begin position="43"/>
        <end position="61"/>
    </location>
</feature>
<feature type="transmembrane region" description="Helical" evidence="7">
    <location>
        <begin position="290"/>
        <end position="307"/>
    </location>
</feature>
<evidence type="ECO:0000256" key="3">
    <source>
        <dbReference type="ARBA" id="ARBA00022475"/>
    </source>
</evidence>
<dbReference type="Pfam" id="PF03601">
    <property type="entry name" value="Cons_hypoth698"/>
    <property type="match status" value="1"/>
</dbReference>
<dbReference type="Proteomes" id="UP000051697">
    <property type="component" value="Unassembled WGS sequence"/>
</dbReference>
<dbReference type="PANTHER" id="PTHR30106:SF2">
    <property type="entry name" value="UPF0324 INNER MEMBRANE PROTEIN YEIH"/>
    <property type="match status" value="1"/>
</dbReference>
<organism evidence="8 9">
    <name type="scientific">Paucilactobacillus oligofermentans DSM 15707 = LMG 22743</name>
    <dbReference type="NCBI Taxonomy" id="1423778"/>
    <lineage>
        <taxon>Bacteria</taxon>
        <taxon>Bacillati</taxon>
        <taxon>Bacillota</taxon>
        <taxon>Bacilli</taxon>
        <taxon>Lactobacillales</taxon>
        <taxon>Lactobacillaceae</taxon>
        <taxon>Paucilactobacillus</taxon>
    </lineage>
</organism>
<keyword evidence="9" id="KW-1185">Reference proteome</keyword>
<keyword evidence="5 7" id="KW-1133">Transmembrane helix</keyword>